<reference evidence="1 2" key="1">
    <citation type="journal article" date="2015" name="Nature">
        <title>rRNA introns, odd ribosomes, and small enigmatic genomes across a large radiation of phyla.</title>
        <authorList>
            <person name="Brown C.T."/>
            <person name="Hug L.A."/>
            <person name="Thomas B.C."/>
            <person name="Sharon I."/>
            <person name="Castelle C.J."/>
            <person name="Singh A."/>
            <person name="Wilkins M.J."/>
            <person name="Williams K.H."/>
            <person name="Banfield J.F."/>
        </authorList>
    </citation>
    <scope>NUCLEOTIDE SEQUENCE [LARGE SCALE GENOMIC DNA]</scope>
</reference>
<dbReference type="EMBL" id="LBWE01000004">
    <property type="protein sequence ID" value="KKR01951.1"/>
    <property type="molecule type" value="Genomic_DNA"/>
</dbReference>
<name>A0A837HP93_9BACT</name>
<dbReference type="SUPFAM" id="SSF48695">
    <property type="entry name" value="Multiheme cytochromes"/>
    <property type="match status" value="1"/>
</dbReference>
<accession>A0A837HP93</accession>
<comment type="caution">
    <text evidence="1">The sequence shown here is derived from an EMBL/GenBank/DDBJ whole genome shotgun (WGS) entry which is preliminary data.</text>
</comment>
<proteinExistence type="predicted"/>
<gene>
    <name evidence="1" type="ORF">UT27_C0004G0022</name>
</gene>
<evidence type="ECO:0000313" key="2">
    <source>
        <dbReference type="Proteomes" id="UP000033998"/>
    </source>
</evidence>
<evidence type="ECO:0000313" key="1">
    <source>
        <dbReference type="EMBL" id="KKR01951.1"/>
    </source>
</evidence>
<dbReference type="AlphaFoldDB" id="A0A837HP93"/>
<dbReference type="Proteomes" id="UP000033998">
    <property type="component" value="Unassembled WGS sequence"/>
</dbReference>
<protein>
    <submittedName>
        <fullName evidence="1">Uncharacterized protein</fullName>
    </submittedName>
</protein>
<sequence length="551" mass="64896">MKTETKNCADCQNKFIIGEGDLKLYEQVGLKISRKCFDCRTKQHFIFSVFGKFRKGVSDLSGESLITVFPNKSRYPVYKSHEWWSDAWDPMTYGQDYDPNRSFFDQLKQLQEKVPRPHQIGQNNTNCDWCDDAWNCKNCYLSRSMDKCENLSYAYRVLDSKDSFDITYSFNLQNSYDCLFCHDSFNLNFSENSRDCIDSYFLFDCRNCQNCFMSYNLRNKQYCIRNKQYSKEEYKQELKKIRLDSHKNLETLKSEFEDILKKEAVHRENFNVRTSSSVGNYMTDCDKCVNVFSWEESQNCRNCLRGLRAKDCIDQSFSWNTELSGNNGVVDGGYQIKYSGGSSTGRFCEYVDLCKEVEYCFGCVGLRKKKYCILNKQYNKEEYEKLKAQIITSMETRGEYGDFFPYSMGTGYYNLSNGIIYFPDTTKEEVLRKGGYWLEEDLTQTDGIPSSKLPDSILDTSPEISSQALICPETHYRFNIAVAEYEFHKRKGFALPRTHFDQRILNRMRKMVIKSYPYTCIYCRKEISAYYPPEWEYKKIACEECYKQNIA</sequence>
<organism evidence="1 2">
    <name type="scientific">Candidatus Nomurabacteria bacterium GW2011_GWD2_39_12</name>
    <dbReference type="NCBI Taxonomy" id="1618759"/>
    <lineage>
        <taxon>Bacteria</taxon>
        <taxon>Candidatus Nomuraibacteriota</taxon>
    </lineage>
</organism>
<dbReference type="InterPro" id="IPR036280">
    <property type="entry name" value="Multihaem_cyt_sf"/>
</dbReference>